<protein>
    <recommendedName>
        <fullName evidence="4">Tubby C-terminal-like domain-containing protein</fullName>
    </recommendedName>
</protein>
<sequence>MPPLERVPSYYETETADNTHHASSTNPAPSQDPALSTLEEPPAYSLIPPSCTSFSIYGTFIHTSVGPAYQLSRALDQRGPQFRIRRLRPREFARAHTEPLPFDKEGVLYEVNDPPFGKDTYFMRGFRRGCFPGTLELKFSGRKWHVLHIARSGTGGRDKDREKGSEILSMKVGGFGSGLLRKKRQEEGSQWKDAQGKVLATEVLRVGDDGGVLPVVELVEGLDQSWRELLVTVWAARLWVATGEEKTLALGGRF</sequence>
<organism evidence="2 3">
    <name type="scientific">Clohesyomyces aquaticus</name>
    <dbReference type="NCBI Taxonomy" id="1231657"/>
    <lineage>
        <taxon>Eukaryota</taxon>
        <taxon>Fungi</taxon>
        <taxon>Dikarya</taxon>
        <taxon>Ascomycota</taxon>
        <taxon>Pezizomycotina</taxon>
        <taxon>Dothideomycetes</taxon>
        <taxon>Pleosporomycetidae</taxon>
        <taxon>Pleosporales</taxon>
        <taxon>Lindgomycetaceae</taxon>
        <taxon>Clohesyomyces</taxon>
    </lineage>
</organism>
<dbReference type="OrthoDB" id="4196148at2759"/>
<dbReference type="EMBL" id="MCFA01000046">
    <property type="protein sequence ID" value="ORY12948.1"/>
    <property type="molecule type" value="Genomic_DNA"/>
</dbReference>
<feature type="region of interest" description="Disordered" evidence="1">
    <location>
        <begin position="1"/>
        <end position="41"/>
    </location>
</feature>
<keyword evidence="3" id="KW-1185">Reference proteome</keyword>
<evidence type="ECO:0000313" key="3">
    <source>
        <dbReference type="Proteomes" id="UP000193144"/>
    </source>
</evidence>
<gene>
    <name evidence="2" type="ORF">BCR34DRAFT_481892</name>
</gene>
<proteinExistence type="predicted"/>
<reference evidence="2 3" key="1">
    <citation type="submission" date="2016-07" db="EMBL/GenBank/DDBJ databases">
        <title>Pervasive Adenine N6-methylation of Active Genes in Fungi.</title>
        <authorList>
            <consortium name="DOE Joint Genome Institute"/>
            <person name="Mondo S.J."/>
            <person name="Dannebaum R.O."/>
            <person name="Kuo R.C."/>
            <person name="Labutti K."/>
            <person name="Haridas S."/>
            <person name="Kuo A."/>
            <person name="Salamov A."/>
            <person name="Ahrendt S.R."/>
            <person name="Lipzen A."/>
            <person name="Sullivan W."/>
            <person name="Andreopoulos W.B."/>
            <person name="Clum A."/>
            <person name="Lindquist E."/>
            <person name="Daum C."/>
            <person name="Ramamoorthy G.K."/>
            <person name="Gryganskyi A."/>
            <person name="Culley D."/>
            <person name="Magnuson J.K."/>
            <person name="James T.Y."/>
            <person name="O'Malley M.A."/>
            <person name="Stajich J.E."/>
            <person name="Spatafora J.W."/>
            <person name="Visel A."/>
            <person name="Grigoriev I.V."/>
        </authorList>
    </citation>
    <scope>NUCLEOTIDE SEQUENCE [LARGE SCALE GENOMIC DNA]</scope>
    <source>
        <strain evidence="2 3">CBS 115471</strain>
    </source>
</reference>
<evidence type="ECO:0000313" key="2">
    <source>
        <dbReference type="EMBL" id="ORY12948.1"/>
    </source>
</evidence>
<name>A0A1Y1ZRV4_9PLEO</name>
<accession>A0A1Y1ZRV4</accession>
<evidence type="ECO:0008006" key="4">
    <source>
        <dbReference type="Google" id="ProtNLM"/>
    </source>
</evidence>
<dbReference type="Proteomes" id="UP000193144">
    <property type="component" value="Unassembled WGS sequence"/>
</dbReference>
<comment type="caution">
    <text evidence="2">The sequence shown here is derived from an EMBL/GenBank/DDBJ whole genome shotgun (WGS) entry which is preliminary data.</text>
</comment>
<evidence type="ECO:0000256" key="1">
    <source>
        <dbReference type="SAM" id="MobiDB-lite"/>
    </source>
</evidence>
<dbReference type="AlphaFoldDB" id="A0A1Y1ZRV4"/>